<keyword evidence="1" id="KW-0732">Signal</keyword>
<dbReference type="InterPro" id="IPR017853">
    <property type="entry name" value="GH"/>
</dbReference>
<dbReference type="InterPro" id="IPR025667">
    <property type="entry name" value="SprB_repeat"/>
</dbReference>
<dbReference type="Proteomes" id="UP000598971">
    <property type="component" value="Unassembled WGS sequence"/>
</dbReference>
<sequence length="1108" mass="120431">MINYKPFLLFGLFNCIAFIAISQFSDTTIQFGTWQSTGAVLSKQRYPEIKGRLFNYNWKDIETAPGQWDWAGFDDELSQWAADSLPFIILIYTKEDAPDWLYTNGVPRVIERDPLTGEETGYAPYYADADYKFYFKRMVSVVRQHLEQQPPNIRKQIIAVQACLGSTGDYIGYKGVVEPEYALNFNDFFELYKEFSLHFYNEYLNTNPKIYHLSNPSNDGSEETMWLMQNCPGSWLKAGTIGKGYQLNDEKTKSGWLYDITNNLQNGVYVRSRSEITGGAVQSGLWQEFPYKNMFALMCYDIFWGLDICNQGTAQIQDSLYDPSFHFYTKYAGEKNIATATHAMCMLRDGLDAADTIRFPVAQYGPYNRADTTRFRNIANAFKVFGARLEDINAATQKELDNLGATGINDVGWDIFPGNYDRYLHQIQPNTTSIGWWNIDRQADSNAIYGRFARGFDVARRKNALYFDIDSLFLNKAPLDAAYPVTINIIYLDAGYGSFQLFYDSKTGGVNKAYPVKVTCTNSGQWRNVTITLTDAYFNNRAELGSDFYVKAADNQNIVFSLIELARPKADLSDLGLVASGNLVFDTLCVNSISAPKIFTLTGNFLTNSPIKIGPYAGLKFATNIDSAFVDSLIVSKYGASFSGPVFVKFMPVINKSYSGAIPIAGNGYSITMPVTAVGVNSQPLLSSISTNISCNGLNNGSIDIIPNGGIEPFIYSWTSANFPFFKATTQDIANLKPGTYSLQLTSSGGCLGNSTYTINEPAKLTAIATRDSLINCVAGSTTVTVTAVGGTLPYAGTGNFTAKAGTIIYPVTDARGCTDTDTLILADGTLTKPARPGAITGTNADLVGVCGTGPYNYSIAKVLNATYYAWFPPAGTVPAAGAVFTDKSLAINALTGFKSGNIYVTAANVCGTSLPSTKIISAKPTKPTAINGPAIVNANATGLIYSVTPAVALLQYTWTISGGTIVSGQNSGSIRVNWGTTAGKIGVKAKNNCDSSAPASINISLTPAFAVNQPQQLSNNNTIKSNLTVSPNPINNIANVQITAATAYTGYLTITDITGRQLQQQKINMVPGSNTISLPFAAYASGTYVLTLTGQNQNTSTIKLVKQ</sequence>
<reference evidence="4" key="1">
    <citation type="submission" date="2019-10" db="EMBL/GenBank/DDBJ databases">
        <title>Draft genome sequence of Panacibacter sp. KCS-6.</title>
        <authorList>
            <person name="Yim K.J."/>
        </authorList>
    </citation>
    <scope>NUCLEOTIDE SEQUENCE</scope>
    <source>
        <strain evidence="4">KCS-6</strain>
    </source>
</reference>
<dbReference type="Gene3D" id="3.20.20.80">
    <property type="entry name" value="Glycosidases"/>
    <property type="match status" value="1"/>
</dbReference>
<accession>A0A8J8JUV1</accession>
<dbReference type="InterPro" id="IPR045829">
    <property type="entry name" value="PKD_6"/>
</dbReference>
<dbReference type="Pfam" id="PF13573">
    <property type="entry name" value="SprB"/>
    <property type="match status" value="1"/>
</dbReference>
<evidence type="ECO:0000313" key="4">
    <source>
        <dbReference type="EMBL" id="NNV55969.1"/>
    </source>
</evidence>
<feature type="chain" id="PRO_5035254204" evidence="1">
    <location>
        <begin position="20"/>
        <end position="1108"/>
    </location>
</feature>
<evidence type="ECO:0000259" key="2">
    <source>
        <dbReference type="Pfam" id="PF18962"/>
    </source>
</evidence>
<evidence type="ECO:0000313" key="5">
    <source>
        <dbReference type="Proteomes" id="UP000598971"/>
    </source>
</evidence>
<dbReference type="NCBIfam" id="TIGR04183">
    <property type="entry name" value="Por_Secre_tail"/>
    <property type="match status" value="1"/>
</dbReference>
<feature type="signal peptide" evidence="1">
    <location>
        <begin position="1"/>
        <end position="19"/>
    </location>
</feature>
<keyword evidence="5" id="KW-1185">Reference proteome</keyword>
<dbReference type="AlphaFoldDB" id="A0A8J8JUV1"/>
<dbReference type="RefSeq" id="WP_171607911.1">
    <property type="nucleotide sequence ID" value="NZ_WHPF01000007.1"/>
</dbReference>
<feature type="domain" description="PKD-like" evidence="3">
    <location>
        <begin position="834"/>
        <end position="916"/>
    </location>
</feature>
<dbReference type="EMBL" id="WHPF01000007">
    <property type="protein sequence ID" value="NNV55969.1"/>
    <property type="molecule type" value="Genomic_DNA"/>
</dbReference>
<organism evidence="4 5">
    <name type="scientific">Limnovirga soli</name>
    <dbReference type="NCBI Taxonomy" id="2656915"/>
    <lineage>
        <taxon>Bacteria</taxon>
        <taxon>Pseudomonadati</taxon>
        <taxon>Bacteroidota</taxon>
        <taxon>Chitinophagia</taxon>
        <taxon>Chitinophagales</taxon>
        <taxon>Chitinophagaceae</taxon>
        <taxon>Limnovirga</taxon>
    </lineage>
</organism>
<name>A0A8J8JUV1_9BACT</name>
<evidence type="ECO:0000259" key="3">
    <source>
        <dbReference type="Pfam" id="PF19408"/>
    </source>
</evidence>
<feature type="domain" description="PKD-like" evidence="3">
    <location>
        <begin position="925"/>
        <end position="1004"/>
    </location>
</feature>
<dbReference type="InterPro" id="IPR026444">
    <property type="entry name" value="Secre_tail"/>
</dbReference>
<gene>
    <name evidence="4" type="ORF">GD597_10905</name>
</gene>
<comment type="caution">
    <text evidence="4">The sequence shown here is derived from an EMBL/GenBank/DDBJ whole genome shotgun (WGS) entry which is preliminary data.</text>
</comment>
<evidence type="ECO:0000256" key="1">
    <source>
        <dbReference type="SAM" id="SignalP"/>
    </source>
</evidence>
<feature type="domain" description="Secretion system C-terminal sorting" evidence="2">
    <location>
        <begin position="1031"/>
        <end position="1104"/>
    </location>
</feature>
<dbReference type="Pfam" id="PF18962">
    <property type="entry name" value="Por_Secre_tail"/>
    <property type="match status" value="1"/>
</dbReference>
<protein>
    <submittedName>
        <fullName evidence="4">T9SS type A sorting domain-containing protein</fullName>
    </submittedName>
</protein>
<dbReference type="SUPFAM" id="SSF51445">
    <property type="entry name" value="(Trans)glycosidases"/>
    <property type="match status" value="1"/>
</dbReference>
<proteinExistence type="predicted"/>
<dbReference type="Pfam" id="PF19408">
    <property type="entry name" value="PKD_6"/>
    <property type="match status" value="2"/>
</dbReference>